<organism evidence="1 2">
    <name type="scientific">Puccinia graminis f. sp. tritici</name>
    <dbReference type="NCBI Taxonomy" id="56615"/>
    <lineage>
        <taxon>Eukaryota</taxon>
        <taxon>Fungi</taxon>
        <taxon>Dikarya</taxon>
        <taxon>Basidiomycota</taxon>
        <taxon>Pucciniomycotina</taxon>
        <taxon>Pucciniomycetes</taxon>
        <taxon>Pucciniales</taxon>
        <taxon>Pucciniaceae</taxon>
        <taxon>Puccinia</taxon>
    </lineage>
</organism>
<dbReference type="EMBL" id="VDEP01000173">
    <property type="protein sequence ID" value="KAA1126016.1"/>
    <property type="molecule type" value="Genomic_DNA"/>
</dbReference>
<dbReference type="AlphaFoldDB" id="A0A5B0RJL2"/>
<sequence length="143" mass="15692">MYLKVQETRCSDHLQRAAEADLQLPQSLLSHLRSFAPSRKIAIGKAFKLTGHPFWLDAPTNPALSTTLDRYFGALNSRDLVMLVSTPLASQVRSTRFQPSDHGLIYVPRCASFSQARGGVTSGGNKATRFLNMQADGLRMANG</sequence>
<comment type="caution">
    <text evidence="1">The sequence shown here is derived from an EMBL/GenBank/DDBJ whole genome shotgun (WGS) entry which is preliminary data.</text>
</comment>
<reference evidence="1 2" key="1">
    <citation type="submission" date="2019-05" db="EMBL/GenBank/DDBJ databases">
        <title>Emergence of the Ug99 lineage of the wheat stem rust pathogen through somatic hybridization.</title>
        <authorList>
            <person name="Li F."/>
            <person name="Upadhyaya N.M."/>
            <person name="Sperschneider J."/>
            <person name="Matny O."/>
            <person name="Nguyen-Phuc H."/>
            <person name="Mago R."/>
            <person name="Raley C."/>
            <person name="Miller M.E."/>
            <person name="Silverstein K.A.T."/>
            <person name="Henningsen E."/>
            <person name="Hirsch C.D."/>
            <person name="Visser B."/>
            <person name="Pretorius Z.A."/>
            <person name="Steffenson B.J."/>
            <person name="Schwessinger B."/>
            <person name="Dodds P.N."/>
            <person name="Figueroa M."/>
        </authorList>
    </citation>
    <scope>NUCLEOTIDE SEQUENCE [LARGE SCALE GENOMIC DNA]</scope>
    <source>
        <strain evidence="1 2">Ug99</strain>
    </source>
</reference>
<gene>
    <name evidence="1" type="ORF">PGTUg99_011802</name>
</gene>
<proteinExistence type="predicted"/>
<name>A0A5B0RJL2_PUCGR</name>
<evidence type="ECO:0000313" key="1">
    <source>
        <dbReference type="EMBL" id="KAA1126016.1"/>
    </source>
</evidence>
<accession>A0A5B0RJL2</accession>
<protein>
    <submittedName>
        <fullName evidence="1">Uncharacterized protein</fullName>
    </submittedName>
</protein>
<dbReference type="Proteomes" id="UP000325313">
    <property type="component" value="Unassembled WGS sequence"/>
</dbReference>
<evidence type="ECO:0000313" key="2">
    <source>
        <dbReference type="Proteomes" id="UP000325313"/>
    </source>
</evidence>